<evidence type="ECO:0000313" key="8">
    <source>
        <dbReference type="EMBL" id="CAH0556033.1"/>
    </source>
</evidence>
<dbReference type="PANTHER" id="PTHR19282">
    <property type="entry name" value="TETRASPANIN"/>
    <property type="match status" value="1"/>
</dbReference>
<dbReference type="PRINTS" id="PR00259">
    <property type="entry name" value="TMFOUR"/>
</dbReference>
<evidence type="ECO:0000313" key="9">
    <source>
        <dbReference type="Proteomes" id="UP001154078"/>
    </source>
</evidence>
<dbReference type="InterPro" id="IPR000301">
    <property type="entry name" value="Tetraspanin_animals"/>
</dbReference>
<proteinExistence type="inferred from homology"/>
<dbReference type="OrthoDB" id="432835at2759"/>
<dbReference type="GO" id="GO:0005886">
    <property type="term" value="C:plasma membrane"/>
    <property type="evidence" value="ECO:0007669"/>
    <property type="project" value="TreeGrafter"/>
</dbReference>
<reference evidence="8" key="1">
    <citation type="submission" date="2021-12" db="EMBL/GenBank/DDBJ databases">
        <authorList>
            <person name="King R."/>
        </authorList>
    </citation>
    <scope>NUCLEOTIDE SEQUENCE</scope>
</reference>
<keyword evidence="4 7" id="KW-1133">Transmembrane helix</keyword>
<keyword evidence="5 7" id="KW-0472">Membrane</keyword>
<dbReference type="PIRSF" id="PIRSF002419">
    <property type="entry name" value="Tetraspanin"/>
    <property type="match status" value="1"/>
</dbReference>
<evidence type="ECO:0000256" key="6">
    <source>
        <dbReference type="PIRSR" id="PIRSR002419-1"/>
    </source>
</evidence>
<evidence type="ECO:0000256" key="1">
    <source>
        <dbReference type="ARBA" id="ARBA00004141"/>
    </source>
</evidence>
<feature type="disulfide bond" evidence="6">
    <location>
        <begin position="106"/>
        <end position="122"/>
    </location>
</feature>
<protein>
    <recommendedName>
        <fullName evidence="7">Tetraspanin</fullName>
    </recommendedName>
</protein>
<name>A0A9P0B7Y7_BRAAE</name>
<dbReference type="Proteomes" id="UP001154078">
    <property type="component" value="Chromosome 4"/>
</dbReference>
<sequence length="192" mass="21575">MSSCSILYGKELKYSSLFIFCSCYIIIAISILGCCGAAKKKITLLNTFTTFLACLLILEMVAGSLAAYYNQNFRNGFKEILMKSIKNPTPATTKCWKRTQFQFKCCGVDSVEDWGDKVPNSCYDNVTGTNEKILHEYGCYNRVEEYLEGQATTIIGITFGLILIKVLGIFLSRCLVVGMKKHKFLNILITEE</sequence>
<gene>
    <name evidence="8" type="ORF">MELIAE_LOCUS7240</name>
</gene>
<evidence type="ECO:0000256" key="5">
    <source>
        <dbReference type="ARBA" id="ARBA00023136"/>
    </source>
</evidence>
<dbReference type="EMBL" id="OV121135">
    <property type="protein sequence ID" value="CAH0556033.1"/>
    <property type="molecule type" value="Genomic_DNA"/>
</dbReference>
<evidence type="ECO:0000256" key="4">
    <source>
        <dbReference type="ARBA" id="ARBA00022989"/>
    </source>
</evidence>
<accession>A0A9P0B7Y7</accession>
<dbReference type="AlphaFoldDB" id="A0A9P0B7Y7"/>
<evidence type="ECO:0000256" key="2">
    <source>
        <dbReference type="ARBA" id="ARBA00006840"/>
    </source>
</evidence>
<feature type="transmembrane region" description="Helical" evidence="7">
    <location>
        <begin position="17"/>
        <end position="38"/>
    </location>
</feature>
<dbReference type="Pfam" id="PF00335">
    <property type="entry name" value="Tetraspanin"/>
    <property type="match status" value="1"/>
</dbReference>
<dbReference type="InterPro" id="IPR008952">
    <property type="entry name" value="Tetraspanin_EC2_sf"/>
</dbReference>
<evidence type="ECO:0000256" key="7">
    <source>
        <dbReference type="RuleBase" id="RU361218"/>
    </source>
</evidence>
<evidence type="ECO:0000256" key="3">
    <source>
        <dbReference type="ARBA" id="ARBA00022692"/>
    </source>
</evidence>
<organism evidence="8 9">
    <name type="scientific">Brassicogethes aeneus</name>
    <name type="common">Rape pollen beetle</name>
    <name type="synonym">Meligethes aeneus</name>
    <dbReference type="NCBI Taxonomy" id="1431903"/>
    <lineage>
        <taxon>Eukaryota</taxon>
        <taxon>Metazoa</taxon>
        <taxon>Ecdysozoa</taxon>
        <taxon>Arthropoda</taxon>
        <taxon>Hexapoda</taxon>
        <taxon>Insecta</taxon>
        <taxon>Pterygota</taxon>
        <taxon>Neoptera</taxon>
        <taxon>Endopterygota</taxon>
        <taxon>Coleoptera</taxon>
        <taxon>Polyphaga</taxon>
        <taxon>Cucujiformia</taxon>
        <taxon>Nitidulidae</taxon>
        <taxon>Meligethinae</taxon>
        <taxon>Brassicogethes</taxon>
    </lineage>
</organism>
<dbReference type="Gene3D" id="1.10.1450.10">
    <property type="entry name" value="Tetraspanin"/>
    <property type="match status" value="1"/>
</dbReference>
<comment type="similarity">
    <text evidence="2 7">Belongs to the tetraspanin (TM4SF) family.</text>
</comment>
<keyword evidence="3 7" id="KW-0812">Transmembrane</keyword>
<feature type="transmembrane region" description="Helical" evidence="7">
    <location>
        <begin position="154"/>
        <end position="176"/>
    </location>
</feature>
<dbReference type="PANTHER" id="PTHR19282:SF544">
    <property type="entry name" value="TETRASPANIN"/>
    <property type="match status" value="1"/>
</dbReference>
<comment type="subcellular location">
    <subcellularLocation>
        <location evidence="1 7">Membrane</location>
        <topology evidence="1 7">Multi-pass membrane protein</topology>
    </subcellularLocation>
</comment>
<comment type="caution">
    <text evidence="7">Lacks conserved residue(s) required for the propagation of feature annotation.</text>
</comment>
<dbReference type="InterPro" id="IPR018499">
    <property type="entry name" value="Tetraspanin/Peripherin"/>
</dbReference>
<keyword evidence="9" id="KW-1185">Reference proteome</keyword>
<feature type="disulfide bond" evidence="6">
    <location>
        <begin position="105"/>
        <end position="139"/>
    </location>
</feature>
<keyword evidence="6" id="KW-1015">Disulfide bond</keyword>
<dbReference type="CDD" id="cd03127">
    <property type="entry name" value="tetraspanin_LEL"/>
    <property type="match status" value="1"/>
</dbReference>
<dbReference type="SUPFAM" id="SSF48652">
    <property type="entry name" value="Tetraspanin"/>
    <property type="match status" value="1"/>
</dbReference>
<feature type="transmembrane region" description="Helical" evidence="7">
    <location>
        <begin position="50"/>
        <end position="69"/>
    </location>
</feature>